<dbReference type="InterPro" id="IPR037524">
    <property type="entry name" value="PA14/GLEYA"/>
</dbReference>
<dbReference type="Pfam" id="PF02838">
    <property type="entry name" value="Glyco_hydro_20b"/>
    <property type="match status" value="1"/>
</dbReference>
<dbReference type="PRINTS" id="PR00738">
    <property type="entry name" value="GLHYDRLASE20"/>
</dbReference>
<name>A0ABP9G102_9SPHI</name>
<keyword evidence="8" id="KW-1185">Reference proteome</keyword>
<dbReference type="EMBL" id="BAABJI010000002">
    <property type="protein sequence ID" value="GAA4917474.1"/>
    <property type="molecule type" value="Genomic_DNA"/>
</dbReference>
<accession>A0ABP9G102</accession>
<evidence type="ECO:0000259" key="6">
    <source>
        <dbReference type="PROSITE" id="PS51820"/>
    </source>
</evidence>
<comment type="similarity">
    <text evidence="2">Belongs to the glycosyl hydrolase 20 family.</text>
</comment>
<dbReference type="InterPro" id="IPR029018">
    <property type="entry name" value="Hex-like_dom2"/>
</dbReference>
<dbReference type="InterPro" id="IPR059177">
    <property type="entry name" value="GH29D-like_dom"/>
</dbReference>
<dbReference type="CDD" id="cd06563">
    <property type="entry name" value="GH20_chitobiase-like"/>
    <property type="match status" value="1"/>
</dbReference>
<reference evidence="8" key="1">
    <citation type="journal article" date="2019" name="Int. J. Syst. Evol. Microbiol.">
        <title>The Global Catalogue of Microorganisms (GCM) 10K type strain sequencing project: providing services to taxonomists for standard genome sequencing and annotation.</title>
        <authorList>
            <consortium name="The Broad Institute Genomics Platform"/>
            <consortium name="The Broad Institute Genome Sequencing Center for Infectious Disease"/>
            <person name="Wu L."/>
            <person name="Ma J."/>
        </authorList>
    </citation>
    <scope>NUCLEOTIDE SEQUENCE [LARGE SCALE GENOMIC DNA]</scope>
    <source>
        <strain evidence="8">JCM 18283</strain>
    </source>
</reference>
<dbReference type="InterPro" id="IPR011658">
    <property type="entry name" value="PA14_dom"/>
</dbReference>
<evidence type="ECO:0000256" key="1">
    <source>
        <dbReference type="ARBA" id="ARBA00001231"/>
    </source>
</evidence>
<sequence>MIINKTSKFFIIVTIALLGIIVSISTLTAQTTAPQINLIPYPQSVIKGTGIFTINSKTKIALPAGKKFLPEAELLNVLITNGSGKSLAYAPASANVIQFITDNTITADEGYKLTVTTQKITLAAKTASGIFRGVETLRQLLPDGVEQTGKAITLTVPAVIITDQPAYAWRGMHLDVSRHFFSVEYLKKYIDRLALYKFNKLHLHLTDDQGWRIEIKKYPKLTEFGAWRTFNNQDSACIEKSKDNPDFAIDPKHIIKRNGKTLYGGFYTQAQMKDVIAYAMKRHIDIIPEIDMPGHMMAAINNYPFLSCTGGSKWGELFTTPICPCNESTYEFAENVYKEIFALFPSKYIHIGGDEVDRTSWGESEACKAMMAKVGLKTSAELQSYFINRMEKFFNRNGKKLIGWDEILEDGISSTAVVMYWRSWVPNAPIKAAKNGNKVIMTPGNPLYFDNDPDQNSVYNVYHFNPIPEKLNKQEAANVIGAQANLWSERIPTENRADYMIFPRMTALAEVLWTNKKNYKSYQQRLLKQYPRFDALKIHYRLPDFTELVESNVFTDEATLNVSKPLPGLKIFYTSDGLLPTQQSTELTGPLKISQSQNIRLVAYTASGVRGDLYNLKYVKQPLAEPVNKTGLQAGLVVRYFPAFYKKTTLIPDTAKNQALTVSTVTVPKEATAPSFGLKYRGYLDIPTDGVYTFYLTCDDGGILKVADRLVVDNEAMHSAIEKSGQVALKKGLQPFEINFLEGGGGYALKLLYSKDGSTPAEIPASWLKH</sequence>
<dbReference type="PANTHER" id="PTHR22600:SF57">
    <property type="entry name" value="BETA-N-ACETYLHEXOSAMINIDASE"/>
    <property type="match status" value="1"/>
</dbReference>
<dbReference type="Proteomes" id="UP001501436">
    <property type="component" value="Unassembled WGS sequence"/>
</dbReference>
<dbReference type="Pfam" id="PF00728">
    <property type="entry name" value="Glyco_hydro_20"/>
    <property type="match status" value="1"/>
</dbReference>
<dbReference type="EC" id="3.2.1.52" evidence="3"/>
<dbReference type="SUPFAM" id="SSF51445">
    <property type="entry name" value="(Trans)glycosidases"/>
    <property type="match status" value="1"/>
</dbReference>
<gene>
    <name evidence="7" type="ORF">GCM10023313_21390</name>
</gene>
<dbReference type="InterPro" id="IPR015883">
    <property type="entry name" value="Glyco_hydro_20_cat"/>
</dbReference>
<dbReference type="Gene3D" id="3.20.20.80">
    <property type="entry name" value="Glycosidases"/>
    <property type="match status" value="1"/>
</dbReference>
<dbReference type="RefSeq" id="WP_345331188.1">
    <property type="nucleotide sequence ID" value="NZ_BAABJI010000002.1"/>
</dbReference>
<proteinExistence type="inferred from homology"/>
<evidence type="ECO:0000313" key="8">
    <source>
        <dbReference type="Proteomes" id="UP001501436"/>
    </source>
</evidence>
<dbReference type="PANTHER" id="PTHR22600">
    <property type="entry name" value="BETA-HEXOSAMINIDASE"/>
    <property type="match status" value="1"/>
</dbReference>
<organism evidence="7 8">
    <name type="scientific">Mucilaginibacter defluvii</name>
    <dbReference type="NCBI Taxonomy" id="1196019"/>
    <lineage>
        <taxon>Bacteria</taxon>
        <taxon>Pseudomonadati</taxon>
        <taxon>Bacteroidota</taxon>
        <taxon>Sphingobacteriia</taxon>
        <taxon>Sphingobacteriales</taxon>
        <taxon>Sphingobacteriaceae</taxon>
        <taxon>Mucilaginibacter</taxon>
    </lineage>
</organism>
<comment type="catalytic activity">
    <reaction evidence="1">
        <text>Hydrolysis of terminal non-reducing N-acetyl-D-hexosamine residues in N-acetyl-beta-D-hexosaminides.</text>
        <dbReference type="EC" id="3.2.1.52"/>
    </reaction>
</comment>
<dbReference type="Pfam" id="PF13290">
    <property type="entry name" value="CHB_HEX_C_1"/>
    <property type="match status" value="1"/>
</dbReference>
<dbReference type="SUPFAM" id="SSF55545">
    <property type="entry name" value="beta-N-acetylhexosaminidase-like domain"/>
    <property type="match status" value="1"/>
</dbReference>
<keyword evidence="4" id="KW-0378">Hydrolase</keyword>
<keyword evidence="5" id="KW-0326">Glycosidase</keyword>
<dbReference type="PROSITE" id="PS51820">
    <property type="entry name" value="PA14"/>
    <property type="match status" value="1"/>
</dbReference>
<evidence type="ECO:0000256" key="5">
    <source>
        <dbReference type="ARBA" id="ARBA00023295"/>
    </source>
</evidence>
<comment type="caution">
    <text evidence="7">The sequence shown here is derived from an EMBL/GenBank/DDBJ whole genome shotgun (WGS) entry which is preliminary data.</text>
</comment>
<evidence type="ECO:0000256" key="2">
    <source>
        <dbReference type="ARBA" id="ARBA00006285"/>
    </source>
</evidence>
<dbReference type="SUPFAM" id="SSF56988">
    <property type="entry name" value="Anthrax protective antigen"/>
    <property type="match status" value="1"/>
</dbReference>
<evidence type="ECO:0000256" key="4">
    <source>
        <dbReference type="ARBA" id="ARBA00022801"/>
    </source>
</evidence>
<dbReference type="Pfam" id="PF07691">
    <property type="entry name" value="PA14"/>
    <property type="match status" value="1"/>
</dbReference>
<evidence type="ECO:0000256" key="3">
    <source>
        <dbReference type="ARBA" id="ARBA00012663"/>
    </source>
</evidence>
<dbReference type="InterPro" id="IPR017853">
    <property type="entry name" value="GH"/>
</dbReference>
<feature type="domain" description="PA14" evidence="6">
    <location>
        <begin position="631"/>
        <end position="767"/>
    </location>
</feature>
<dbReference type="SMART" id="SM00758">
    <property type="entry name" value="PA14"/>
    <property type="match status" value="1"/>
</dbReference>
<protein>
    <recommendedName>
        <fullName evidence="3">beta-N-acetylhexosaminidase</fullName>
        <ecNumber evidence="3">3.2.1.52</ecNumber>
    </recommendedName>
</protein>
<evidence type="ECO:0000313" key="7">
    <source>
        <dbReference type="EMBL" id="GAA4917474.1"/>
    </source>
</evidence>
<dbReference type="InterPro" id="IPR025705">
    <property type="entry name" value="Beta_hexosaminidase_sua/sub"/>
</dbReference>
<dbReference type="Gene3D" id="3.30.379.10">
    <property type="entry name" value="Chitobiase/beta-hexosaminidase domain 2-like"/>
    <property type="match status" value="1"/>
</dbReference>
<dbReference type="Gene3D" id="3.90.182.10">
    <property type="entry name" value="Toxin - Anthrax Protective Antigen,domain 1"/>
    <property type="match status" value="1"/>
</dbReference>
<dbReference type="InterPro" id="IPR015882">
    <property type="entry name" value="HEX_bac_N"/>
</dbReference>